<dbReference type="EMBL" id="UZWE01000026">
    <property type="protein sequence ID" value="VDS08301.1"/>
    <property type="molecule type" value="Genomic_DNA"/>
</dbReference>
<organism evidence="1 2">
    <name type="scientific">Paracoccus haematequi</name>
    <dbReference type="NCBI Taxonomy" id="2491866"/>
    <lineage>
        <taxon>Bacteria</taxon>
        <taxon>Pseudomonadati</taxon>
        <taxon>Pseudomonadota</taxon>
        <taxon>Alphaproteobacteria</taxon>
        <taxon>Rhodobacterales</taxon>
        <taxon>Paracoccaceae</taxon>
        <taxon>Paracoccus</taxon>
    </lineage>
</organism>
<evidence type="ECO:0000313" key="1">
    <source>
        <dbReference type="EMBL" id="VDS08301.1"/>
    </source>
</evidence>
<dbReference type="Pfam" id="PF07845">
    <property type="entry name" value="DUF1636"/>
    <property type="match status" value="1"/>
</dbReference>
<dbReference type="RefSeq" id="WP_126153980.1">
    <property type="nucleotide sequence ID" value="NZ_UZWE01000026.1"/>
</dbReference>
<reference evidence="1 2" key="1">
    <citation type="submission" date="2018-12" db="EMBL/GenBank/DDBJ databases">
        <authorList>
            <person name="Criscuolo A."/>
        </authorList>
    </citation>
    <scope>NUCLEOTIDE SEQUENCE [LARGE SCALE GENOMIC DNA]</scope>
    <source>
        <strain evidence="1">ACIP1116241</strain>
    </source>
</reference>
<accession>A0A3S4CI58</accession>
<dbReference type="AlphaFoldDB" id="A0A3S4CI58"/>
<gene>
    <name evidence="1" type="ORF">PARHAE_01484</name>
</gene>
<proteinExistence type="predicted"/>
<sequence>MTCVFVCAECPGGADRLAAIRAALGGTACTVRAAGCMSGCRSGGSVAVRAPGRMAYLFGPVDGGDGQRLRRFLDLYHAAPGGEIRDARPLGPLRFKVLARIPGA</sequence>
<name>A0A3S4CI58_9RHOB</name>
<evidence type="ECO:0008006" key="3">
    <source>
        <dbReference type="Google" id="ProtNLM"/>
    </source>
</evidence>
<dbReference type="OrthoDB" id="8364077at2"/>
<dbReference type="Proteomes" id="UP000270743">
    <property type="component" value="Unassembled WGS sequence"/>
</dbReference>
<keyword evidence="2" id="KW-1185">Reference proteome</keyword>
<protein>
    <recommendedName>
        <fullName evidence="3">Metal-binding protein</fullName>
    </recommendedName>
</protein>
<dbReference type="InterPro" id="IPR012863">
    <property type="entry name" value="DUF1636"/>
</dbReference>
<evidence type="ECO:0000313" key="2">
    <source>
        <dbReference type="Proteomes" id="UP000270743"/>
    </source>
</evidence>